<dbReference type="KEGG" id="geh:HYN69_19675"/>
<keyword evidence="3" id="KW-1185">Reference proteome</keyword>
<accession>A0A2S0USU6</accession>
<dbReference type="Pfam" id="PF12728">
    <property type="entry name" value="HTH_17"/>
    <property type="match status" value="1"/>
</dbReference>
<dbReference type="EMBL" id="CP028920">
    <property type="protein sequence ID" value="AWB50904.1"/>
    <property type="molecule type" value="Genomic_DNA"/>
</dbReference>
<dbReference type="Proteomes" id="UP000244496">
    <property type="component" value="Plasmid unnamed2"/>
</dbReference>
<dbReference type="GO" id="GO:0003677">
    <property type="term" value="F:DNA binding"/>
    <property type="evidence" value="ECO:0007669"/>
    <property type="project" value="InterPro"/>
</dbReference>
<evidence type="ECO:0000313" key="2">
    <source>
        <dbReference type="EMBL" id="AWB50904.1"/>
    </source>
</evidence>
<evidence type="ECO:0000313" key="3">
    <source>
        <dbReference type="Proteomes" id="UP000244496"/>
    </source>
</evidence>
<dbReference type="InterPro" id="IPR009061">
    <property type="entry name" value="DNA-bd_dom_put_sf"/>
</dbReference>
<gene>
    <name evidence="2" type="ORF">HYN69_19675</name>
</gene>
<geneLocation type="plasmid" evidence="2">
    <name>unnamed2</name>
</geneLocation>
<dbReference type="OrthoDB" id="26212at2"/>
<feature type="domain" description="Helix-turn-helix" evidence="1">
    <location>
        <begin position="85"/>
        <end position="133"/>
    </location>
</feature>
<dbReference type="SUPFAM" id="SSF46955">
    <property type="entry name" value="Putative DNA-binding domain"/>
    <property type="match status" value="1"/>
</dbReference>
<dbReference type="NCBIfam" id="TIGR01764">
    <property type="entry name" value="excise"/>
    <property type="match status" value="1"/>
</dbReference>
<proteinExistence type="predicted"/>
<dbReference type="InterPro" id="IPR041657">
    <property type="entry name" value="HTH_17"/>
</dbReference>
<dbReference type="AlphaFoldDB" id="A0A2S0USU6"/>
<name>A0A2S0USU6_9RHOB</name>
<reference evidence="2 3" key="1">
    <citation type="submission" date="2018-04" db="EMBL/GenBank/DDBJ databases">
        <title>Genome sequencing of Gemmobacter.</title>
        <authorList>
            <person name="Yi H."/>
            <person name="Baek M.-G."/>
        </authorList>
    </citation>
    <scope>NUCLEOTIDE SEQUENCE [LARGE SCALE GENOMIC DNA]</scope>
    <source>
        <strain evidence="2 3">HYN0069</strain>
        <plasmid evidence="3">Plasmid unnamed2</plasmid>
    </source>
</reference>
<organism evidence="2 3">
    <name type="scientific">Paragemmobacter aquarius</name>
    <dbReference type="NCBI Taxonomy" id="2169400"/>
    <lineage>
        <taxon>Bacteria</taxon>
        <taxon>Pseudomonadati</taxon>
        <taxon>Pseudomonadota</taxon>
        <taxon>Alphaproteobacteria</taxon>
        <taxon>Rhodobacterales</taxon>
        <taxon>Paracoccaceae</taxon>
        <taxon>Paragemmobacter</taxon>
    </lineage>
</organism>
<dbReference type="InterPro" id="IPR010093">
    <property type="entry name" value="SinI_DNA-bd"/>
</dbReference>
<keyword evidence="2" id="KW-0614">Plasmid</keyword>
<sequence>MAALHKERFSNRLPTKVEINNADQLRHIIASQVTEGQPVDLSLAVDGGETRNITLMPALTDTLLDILRLISTGRGFRMIPVEAELTTQEAADMLNVSRPFLIKLLEKGDIPFTMVGRHRRVRAEDLFAYMTERDQARSNALSELAGLDAEGDLI</sequence>
<protein>
    <submittedName>
        <fullName evidence="2">Excisionase</fullName>
    </submittedName>
</protein>
<evidence type="ECO:0000259" key="1">
    <source>
        <dbReference type="Pfam" id="PF12728"/>
    </source>
</evidence>